<evidence type="ECO:0000313" key="2">
    <source>
        <dbReference type="EMBL" id="HIX53371.1"/>
    </source>
</evidence>
<evidence type="ECO:0000313" key="3">
    <source>
        <dbReference type="Proteomes" id="UP000886780"/>
    </source>
</evidence>
<dbReference type="EMBL" id="DXEU01000207">
    <property type="protein sequence ID" value="HIX53371.1"/>
    <property type="molecule type" value="Genomic_DNA"/>
</dbReference>
<evidence type="ECO:0000259" key="1">
    <source>
        <dbReference type="Pfam" id="PF07085"/>
    </source>
</evidence>
<reference evidence="2" key="2">
    <citation type="submission" date="2021-04" db="EMBL/GenBank/DDBJ databases">
        <authorList>
            <person name="Gilroy R."/>
        </authorList>
    </citation>
    <scope>NUCLEOTIDE SEQUENCE</scope>
    <source>
        <strain evidence="2">ChiGjej4B4-12881</strain>
    </source>
</reference>
<proteinExistence type="predicted"/>
<dbReference type="Pfam" id="PF07085">
    <property type="entry name" value="DRTGG"/>
    <property type="match status" value="1"/>
</dbReference>
<dbReference type="SUPFAM" id="SSF75138">
    <property type="entry name" value="HprK N-terminal domain-like"/>
    <property type="match status" value="1"/>
</dbReference>
<dbReference type="Proteomes" id="UP000886780">
    <property type="component" value="Unassembled WGS sequence"/>
</dbReference>
<comment type="caution">
    <text evidence="2">The sequence shown here is derived from an EMBL/GenBank/DDBJ whole genome shotgun (WGS) entry which is preliminary data.</text>
</comment>
<protein>
    <recommendedName>
        <fullName evidence="1">DRTGG domain-containing protein</fullName>
    </recommendedName>
</protein>
<accession>A0A9D1W6I3</accession>
<organism evidence="2 3">
    <name type="scientific">Candidatus Lachnoclostridium stercoripullorum</name>
    <dbReference type="NCBI Taxonomy" id="2838635"/>
    <lineage>
        <taxon>Bacteria</taxon>
        <taxon>Bacillati</taxon>
        <taxon>Bacillota</taxon>
        <taxon>Clostridia</taxon>
        <taxon>Lachnospirales</taxon>
        <taxon>Lachnospiraceae</taxon>
    </lineage>
</organism>
<reference evidence="2" key="1">
    <citation type="journal article" date="2021" name="PeerJ">
        <title>Extensive microbial diversity within the chicken gut microbiome revealed by metagenomics and culture.</title>
        <authorList>
            <person name="Gilroy R."/>
            <person name="Ravi A."/>
            <person name="Getino M."/>
            <person name="Pursley I."/>
            <person name="Horton D.L."/>
            <person name="Alikhan N.F."/>
            <person name="Baker D."/>
            <person name="Gharbi K."/>
            <person name="Hall N."/>
            <person name="Watson M."/>
            <person name="Adriaenssens E.M."/>
            <person name="Foster-Nyarko E."/>
            <person name="Jarju S."/>
            <person name="Secka A."/>
            <person name="Antonio M."/>
            <person name="Oren A."/>
            <person name="Chaudhuri R.R."/>
            <person name="La Ragione R."/>
            <person name="Hildebrand F."/>
            <person name="Pallen M.J."/>
        </authorList>
    </citation>
    <scope>NUCLEOTIDE SEQUENCE</scope>
    <source>
        <strain evidence="2">ChiGjej4B4-12881</strain>
    </source>
</reference>
<dbReference type="AlphaFoldDB" id="A0A9D1W6I3"/>
<dbReference type="Gene3D" id="3.40.1390.20">
    <property type="entry name" value="HprK N-terminal domain-like"/>
    <property type="match status" value="1"/>
</dbReference>
<dbReference type="InterPro" id="IPR010766">
    <property type="entry name" value="DRTGG"/>
</dbReference>
<gene>
    <name evidence="2" type="ORF">IAA28_11290</name>
</gene>
<sequence>MTVEDVRAALGARVLVGEEHLDREVRTACGSDMMSDVLAFSKDHGVLLTGLVNPQVVRTAEMLDIVCIIFIRGKKADEKLLQMARERDLVILETGHRMFTACGLLYEAGLRGGAI</sequence>
<feature type="domain" description="DRTGG" evidence="1">
    <location>
        <begin position="6"/>
        <end position="105"/>
    </location>
</feature>
<dbReference type="InterPro" id="IPR028979">
    <property type="entry name" value="Ser_kin/Pase_Hpr-like_N_sf"/>
</dbReference>
<name>A0A9D1W6I3_9FIRM</name>